<comment type="caution">
    <text evidence="1">The sequence shown here is derived from an EMBL/GenBank/DDBJ whole genome shotgun (WGS) entry which is preliminary data.</text>
</comment>
<gene>
    <name evidence="1" type="ORF">ACFQGD_24455</name>
</gene>
<sequence>MSGGETRLYLLRHGETPFHDGNRYCGRTDVPLTEAGEAQARRLAGWAARAGLDAVYSSPLVRAVRTAEPAARAAGLRTHIDDRLIELDFGEAEGLTSRDMARRWPERRAAFERDPVANPLPGGEDPRAAITRAMAVVSDIAKRHRGETVLAVCHSTLLRLVTCALTGIDPADYRREFPVVHNVSGAELVHDDAHDMWRLVAFNPALGTVDHSEAGS</sequence>
<dbReference type="InterPro" id="IPR029033">
    <property type="entry name" value="His_PPase_superfam"/>
</dbReference>
<name>A0ABW2C4N3_9PSEU</name>
<dbReference type="RefSeq" id="WP_345399417.1">
    <property type="nucleotide sequence ID" value="NZ_BAABLA010000088.1"/>
</dbReference>
<dbReference type="InterPro" id="IPR050275">
    <property type="entry name" value="PGM_Phosphatase"/>
</dbReference>
<reference evidence="2" key="1">
    <citation type="journal article" date="2019" name="Int. J. Syst. Evol. Microbiol.">
        <title>The Global Catalogue of Microorganisms (GCM) 10K type strain sequencing project: providing services to taxonomists for standard genome sequencing and annotation.</title>
        <authorList>
            <consortium name="The Broad Institute Genomics Platform"/>
            <consortium name="The Broad Institute Genome Sequencing Center for Infectious Disease"/>
            <person name="Wu L."/>
            <person name="Ma J."/>
        </authorList>
    </citation>
    <scope>NUCLEOTIDE SEQUENCE [LARGE SCALE GENOMIC DNA]</scope>
    <source>
        <strain evidence="2">KCTC 32255</strain>
    </source>
</reference>
<dbReference type="PANTHER" id="PTHR48100:SF1">
    <property type="entry name" value="HISTIDINE PHOSPHATASE FAMILY PROTEIN-RELATED"/>
    <property type="match status" value="1"/>
</dbReference>
<accession>A0ABW2C4N3</accession>
<dbReference type="SMART" id="SM00855">
    <property type="entry name" value="PGAM"/>
    <property type="match status" value="1"/>
</dbReference>
<dbReference type="Proteomes" id="UP001596337">
    <property type="component" value="Unassembled WGS sequence"/>
</dbReference>
<organism evidence="1 2">
    <name type="scientific">Haloechinothrix salitolerans</name>
    <dbReference type="NCBI Taxonomy" id="926830"/>
    <lineage>
        <taxon>Bacteria</taxon>
        <taxon>Bacillati</taxon>
        <taxon>Actinomycetota</taxon>
        <taxon>Actinomycetes</taxon>
        <taxon>Pseudonocardiales</taxon>
        <taxon>Pseudonocardiaceae</taxon>
        <taxon>Haloechinothrix</taxon>
    </lineage>
</organism>
<dbReference type="InterPro" id="IPR013078">
    <property type="entry name" value="His_Pase_superF_clade-1"/>
</dbReference>
<evidence type="ECO:0000313" key="1">
    <source>
        <dbReference type="EMBL" id="MFC6870295.1"/>
    </source>
</evidence>
<dbReference type="CDD" id="cd07067">
    <property type="entry name" value="HP_PGM_like"/>
    <property type="match status" value="1"/>
</dbReference>
<keyword evidence="2" id="KW-1185">Reference proteome</keyword>
<evidence type="ECO:0000313" key="2">
    <source>
        <dbReference type="Proteomes" id="UP001596337"/>
    </source>
</evidence>
<dbReference type="EMBL" id="JBHSXX010000001">
    <property type="protein sequence ID" value="MFC6870295.1"/>
    <property type="molecule type" value="Genomic_DNA"/>
</dbReference>
<protein>
    <submittedName>
        <fullName evidence="1">Histidine phosphatase family protein</fullName>
    </submittedName>
</protein>
<dbReference type="PANTHER" id="PTHR48100">
    <property type="entry name" value="BROAD-SPECIFICITY PHOSPHATASE YOR283W-RELATED"/>
    <property type="match status" value="1"/>
</dbReference>
<dbReference type="Pfam" id="PF00300">
    <property type="entry name" value="His_Phos_1"/>
    <property type="match status" value="1"/>
</dbReference>
<dbReference type="Gene3D" id="3.40.50.1240">
    <property type="entry name" value="Phosphoglycerate mutase-like"/>
    <property type="match status" value="1"/>
</dbReference>
<proteinExistence type="predicted"/>
<dbReference type="SUPFAM" id="SSF53254">
    <property type="entry name" value="Phosphoglycerate mutase-like"/>
    <property type="match status" value="1"/>
</dbReference>